<reference evidence="1 2" key="1">
    <citation type="submission" date="2017-09" db="EMBL/GenBank/DDBJ databases">
        <title>Depth-based differentiation of microbial function through sediment-hosted aquifers and enrichment of novel symbionts in the deep terrestrial subsurface.</title>
        <authorList>
            <person name="Probst A.J."/>
            <person name="Ladd B."/>
            <person name="Jarett J.K."/>
            <person name="Geller-Mcgrath D.E."/>
            <person name="Sieber C.M."/>
            <person name="Emerson J.B."/>
            <person name="Anantharaman K."/>
            <person name="Thomas B.C."/>
            <person name="Malmstrom R."/>
            <person name="Stieglmeier M."/>
            <person name="Klingl A."/>
            <person name="Woyke T."/>
            <person name="Ryan C.M."/>
            <person name="Banfield J.F."/>
        </authorList>
    </citation>
    <scope>NUCLEOTIDE SEQUENCE [LARGE SCALE GENOMIC DNA]</scope>
    <source>
        <strain evidence="1">CG23_combo_of_CG06-09_8_20_14_all_54_14</strain>
    </source>
</reference>
<protein>
    <submittedName>
        <fullName evidence="1">Uncharacterized protein</fullName>
    </submittedName>
</protein>
<dbReference type="EMBL" id="PCRZ01000032">
    <property type="protein sequence ID" value="PIP29850.1"/>
    <property type="molecule type" value="Genomic_DNA"/>
</dbReference>
<gene>
    <name evidence="1" type="ORF">COX26_01875</name>
</gene>
<dbReference type="AlphaFoldDB" id="A0A2G9ZB62"/>
<proteinExistence type="predicted"/>
<comment type="caution">
    <text evidence="1">The sequence shown here is derived from an EMBL/GenBank/DDBJ whole genome shotgun (WGS) entry which is preliminary data.</text>
</comment>
<dbReference type="Proteomes" id="UP000228812">
    <property type="component" value="Unassembled WGS sequence"/>
</dbReference>
<accession>A0A2G9ZB62</accession>
<sequence length="276" mass="31619">MRENLESQVFDHITIDQAYTQAKRTFAGDAIKPERFADLYGPENVARDIAYVEEKERAFERSDSPEQKEAKKLATIFEAIIHEHAELSEWFGPDATTIKPSRYDDIRNGVDSIVEFQESPASASYLALAIDATFSPDTEAKFARIREEIDRGELTKVKYFASEHLNVRGELAKIPHVVVGADAKTIRELAELWLEKKHRALGNHPVQFQILEETINQLDMFERYATRVKQFEVAAIYGKTKKILERIYEEKLVTIEDTGERDEVFYAIQAGARNFG</sequence>
<organism evidence="1 2">
    <name type="scientific">Candidatus Jorgensenbacteria bacterium CG23_combo_of_CG06-09_8_20_14_all_54_14</name>
    <dbReference type="NCBI Taxonomy" id="1974595"/>
    <lineage>
        <taxon>Bacteria</taxon>
        <taxon>Candidatus Joergenseniibacteriota</taxon>
    </lineage>
</organism>
<name>A0A2G9ZB62_9BACT</name>
<evidence type="ECO:0000313" key="2">
    <source>
        <dbReference type="Proteomes" id="UP000228812"/>
    </source>
</evidence>
<evidence type="ECO:0000313" key="1">
    <source>
        <dbReference type="EMBL" id="PIP29850.1"/>
    </source>
</evidence>